<name>A0AA49JK89_9BACT</name>
<dbReference type="SUPFAM" id="SSF69318">
    <property type="entry name" value="Integrin alpha N-terminal domain"/>
    <property type="match status" value="3"/>
</dbReference>
<dbReference type="InterPro" id="IPR028994">
    <property type="entry name" value="Integrin_alpha_N"/>
</dbReference>
<organism evidence="4">
    <name type="scientific">Roseihalotalea indica</name>
    <dbReference type="NCBI Taxonomy" id="2867963"/>
    <lineage>
        <taxon>Bacteria</taxon>
        <taxon>Pseudomonadati</taxon>
        <taxon>Bacteroidota</taxon>
        <taxon>Cytophagia</taxon>
        <taxon>Cytophagales</taxon>
        <taxon>Catalimonadaceae</taxon>
        <taxon>Roseihalotalea</taxon>
    </lineage>
</organism>
<feature type="chain" id="PRO_5041208039" evidence="2">
    <location>
        <begin position="26"/>
        <end position="1132"/>
    </location>
</feature>
<dbReference type="InterPro" id="IPR013517">
    <property type="entry name" value="FG-GAP"/>
</dbReference>
<keyword evidence="1 2" id="KW-0732">Signal</keyword>
<reference evidence="4" key="2">
    <citation type="journal article" date="2024" name="Antonie Van Leeuwenhoek">
        <title>Roseihalotalea indica gen. nov., sp. nov., a halophilic Bacteroidetes from mesopelagic Southwest Indian Ocean with higher carbohydrate metabolic potential.</title>
        <authorList>
            <person name="Chen B."/>
            <person name="Zhang M."/>
            <person name="Lin D."/>
            <person name="Ye J."/>
            <person name="Tang K."/>
        </authorList>
    </citation>
    <scope>NUCLEOTIDE SEQUENCE</scope>
    <source>
        <strain evidence="4">TK19036</strain>
    </source>
</reference>
<dbReference type="InterPro" id="IPR027039">
    <property type="entry name" value="Crtac1"/>
</dbReference>
<protein>
    <submittedName>
        <fullName evidence="4">VCBS repeat-containing protein</fullName>
    </submittedName>
</protein>
<dbReference type="Pfam" id="PF07593">
    <property type="entry name" value="UnbV_ASPIC"/>
    <property type="match status" value="1"/>
</dbReference>
<feature type="signal peptide" evidence="2">
    <location>
        <begin position="1"/>
        <end position="25"/>
    </location>
</feature>
<sequence length="1132" mass="124533">MPTLRLPLLPLILGLIGLVACNSQTDSNTLFTKVPSDDTGIKFRNILRETEEFNVMKYGYFYNGGGVAVGDINNDSLPDIYFSGNLVASKLYLNQGNWKFEDITETAGVAAAGLWNTGVSMADVNGDGWLDIYVCRSAASDPNKRKNLLFINTTASTGEVSFTEQAEAYGLADPGYSTQATFFDYDRDGDLDVYVLNHSTQEYAGFSNLTGQHKQRANRMLGDKLFRNDTPAGSDASPSFTDVSAEAGIIQNVLGFGLGVAVTDVNADGWFDIYITNDYNEEDYLYINQQDGTFTESLRDYMGHVSLFSMGCDAGDLNNDASSDIITLDMLPEANNRLKMSLGSENYDKYRELIRSGFHYQTMRNMLQLNTPHPGSHENSEDSTAYGFREIGQLAGISSTDWSWAPLIADYDLDGWKDIFISNGYARNYLDMDFMNYVVNEQVKSQRQNLDVEMMGLVENMPSIEVPNYLYHNQGNLTFTNKAADWGLGQPTQSNGAAYADLDNDGDLDLVVNNVNEEAFVYRNNQETRAASPHYLKVRLQGTGNNAFGIGTKVFLHNKGQVQYQEMIPVRGFQSSVPYELVFGMGDASTTESLTVVWPDGSTQSLEDVSSNQTLILKQTDAIMERAELPQVDPIFASASASALGIEFQHKENSFLDFKRDKMLPQGLSNLGPKIAQGDINQDGLTDFYIGGAKGQAGVLYQQQSNGTFKAASSSTFAGEAASEDTDAAFFDADQDGDLDLYVVSGGSDFSEQDQALQDRLYLNDGRGHFTLAAQALPPMLTSGASVTAGDMDQDGDMDLFVGGRMIPGKYPLSPRSYLLENDGSAHFQDVTEAIAPDLMQPGMVTDAVFTHLNDDEYLDLIIAGEWMPIRMFHNQAGEGLQEADTEALRNTSGWWNTLYVHDMDQDGDMDIVAGNFGRNNLYRPSAEEPVRMVYSDFDQNGSIDPIFTHYLQGEEVFAYSKDELLGQIIALKKKFPDYKTFAQTSPQSYFSEAQLAEADTLSATMFESVYLQNEGGAFTLQPLPLEAQFAPIYAIASADLDQDNQLDLMLGGNQSLTRVSTGRYDASYGLVLRGDGTGSFAVVPPNQSGLIVKGDVRDIVVGEKGGIPYLLFARNNDSLQVFIQQNTEFIP</sequence>
<reference evidence="4" key="1">
    <citation type="journal article" date="2023" name="Comput. Struct. Biotechnol. J.">
        <title>Discovery of a novel marine Bacteroidetes with a rich repertoire of carbohydrate-active enzymes.</title>
        <authorList>
            <person name="Chen B."/>
            <person name="Liu G."/>
            <person name="Chen Q."/>
            <person name="Wang H."/>
            <person name="Liu L."/>
            <person name="Tang K."/>
        </authorList>
    </citation>
    <scope>NUCLEOTIDE SEQUENCE</scope>
    <source>
        <strain evidence="4">TK19036</strain>
    </source>
</reference>
<dbReference type="EMBL" id="CP120682">
    <property type="protein sequence ID" value="WKN40214.1"/>
    <property type="molecule type" value="Genomic_DNA"/>
</dbReference>
<feature type="domain" description="ASPIC/UnbV" evidence="3">
    <location>
        <begin position="549"/>
        <end position="615"/>
    </location>
</feature>
<dbReference type="PROSITE" id="PS51257">
    <property type="entry name" value="PROKAR_LIPOPROTEIN"/>
    <property type="match status" value="1"/>
</dbReference>
<dbReference type="InterPro" id="IPR011519">
    <property type="entry name" value="UnbV_ASPIC"/>
</dbReference>
<dbReference type="AlphaFoldDB" id="A0AA49JK89"/>
<dbReference type="PANTHER" id="PTHR16026">
    <property type="entry name" value="CARTILAGE ACIDIC PROTEIN 1"/>
    <property type="match status" value="1"/>
</dbReference>
<dbReference type="Gene3D" id="2.130.10.130">
    <property type="entry name" value="Integrin alpha, N-terminal"/>
    <property type="match status" value="4"/>
</dbReference>
<evidence type="ECO:0000259" key="3">
    <source>
        <dbReference type="Pfam" id="PF07593"/>
    </source>
</evidence>
<accession>A0AA49JK89</accession>
<evidence type="ECO:0000313" key="4">
    <source>
        <dbReference type="EMBL" id="WKN40214.1"/>
    </source>
</evidence>
<evidence type="ECO:0000256" key="1">
    <source>
        <dbReference type="ARBA" id="ARBA00022729"/>
    </source>
</evidence>
<proteinExistence type="predicted"/>
<dbReference type="PANTHER" id="PTHR16026:SF0">
    <property type="entry name" value="CARTILAGE ACIDIC PROTEIN 1"/>
    <property type="match status" value="1"/>
</dbReference>
<dbReference type="Pfam" id="PF13517">
    <property type="entry name" value="FG-GAP_3"/>
    <property type="match status" value="6"/>
</dbReference>
<evidence type="ECO:0000256" key="2">
    <source>
        <dbReference type="SAM" id="SignalP"/>
    </source>
</evidence>
<gene>
    <name evidence="4" type="ORF">K4G66_16090</name>
</gene>